<gene>
    <name evidence="1" type="ORF">BSEPE_1354</name>
</gene>
<evidence type="ECO:0000313" key="2">
    <source>
        <dbReference type="Proteomes" id="UP000067399"/>
    </source>
</evidence>
<sequence>MSNNKISNKIDDIYENNQKIIYTINKQGQIKSTTGTGCDAEINALKEAIKEIEYNTKIALEQVKLSKISILAYHMHHQRLDVTMLAQATGQFKWQVKRHFKPNIFKRLPLKILRKYAVALDIDVNTLQNISDLPD</sequence>
<reference evidence="1 2" key="1">
    <citation type="journal article" date="2000" name="Mar. Ecol. Prog. Ser.">
        <title>Phylogenetic characterization of endosymbionts in three hydrothermal vent mussels: influence on host distributions.</title>
        <authorList>
            <person name="Fujiwara Y."/>
            <person name="Takai K."/>
            <person name="Uematsu K."/>
            <person name="Tsuchida S."/>
            <person name="Hunt J.C."/>
            <person name="Hashimoto J."/>
        </authorList>
    </citation>
    <scope>NUCLEOTIDE SEQUENCE [LARGE SCALE GENOMIC DNA]</scope>
    <source>
        <strain evidence="1 2">Myojin Knoll</strain>
    </source>
</reference>
<reference evidence="1 2" key="2">
    <citation type="journal article" date="2016" name="ISME J.">
        <title>Heterogeneous composition of key metabolic gene clusters in a vent mussel symbiont population.</title>
        <authorList>
            <person name="Ikuta T."/>
            <person name="Takaki Y."/>
            <person name="Nagai Y."/>
            <person name="Shimamura S."/>
            <person name="Tsuda M."/>
            <person name="Kawagucci S."/>
            <person name="Aoki Y."/>
            <person name="Inoue K."/>
            <person name="Teruya M."/>
            <person name="Satou K."/>
            <person name="Teruya K."/>
            <person name="Shimoji M."/>
            <person name="Tamotsu H."/>
            <person name="Hirano T."/>
            <person name="Maruyama T."/>
            <person name="Yoshida T."/>
        </authorList>
    </citation>
    <scope>NUCLEOTIDE SEQUENCE [LARGE SCALE GENOMIC DNA]</scope>
    <source>
        <strain evidence="1 2">Myojin Knoll</strain>
    </source>
</reference>
<protein>
    <recommendedName>
        <fullName evidence="3">HTH cro/C1-type domain-containing protein</fullName>
    </recommendedName>
</protein>
<keyword evidence="2" id="KW-1185">Reference proteome</keyword>
<organism evidence="1 2">
    <name type="scientific">endosymbiont of Bathymodiolus septemdierum str. Myojin knoll</name>
    <dbReference type="NCBI Taxonomy" id="1303921"/>
    <lineage>
        <taxon>Bacteria</taxon>
        <taxon>Pseudomonadati</taxon>
        <taxon>Pseudomonadota</taxon>
        <taxon>Gammaproteobacteria</taxon>
        <taxon>sulfur-oxidizing symbionts</taxon>
    </lineage>
</organism>
<dbReference type="OrthoDB" id="9180239at2"/>
<dbReference type="RefSeq" id="WP_066045446.1">
    <property type="nucleotide sequence ID" value="NZ_AP013042.1"/>
</dbReference>
<dbReference type="STRING" id="1303921.BSEPE_1354"/>
<evidence type="ECO:0008006" key="3">
    <source>
        <dbReference type="Google" id="ProtNLM"/>
    </source>
</evidence>
<dbReference type="KEGG" id="ebh:BSEPE_1354"/>
<name>A0A0P0UTA8_9GAMM</name>
<proteinExistence type="predicted"/>
<dbReference type="Proteomes" id="UP000067399">
    <property type="component" value="Chromosome"/>
</dbReference>
<accession>A0A0P0UTA8</accession>
<evidence type="ECO:0000313" key="1">
    <source>
        <dbReference type="EMBL" id="BAS68337.1"/>
    </source>
</evidence>
<dbReference type="EMBL" id="AP013042">
    <property type="protein sequence ID" value="BAS68337.1"/>
    <property type="molecule type" value="Genomic_DNA"/>
</dbReference>
<dbReference type="AlphaFoldDB" id="A0A0P0UTA8"/>